<dbReference type="GO" id="GO:0004888">
    <property type="term" value="F:transmembrane signaling receptor activity"/>
    <property type="evidence" value="ECO:0007669"/>
    <property type="project" value="InterPro"/>
</dbReference>
<dbReference type="InterPro" id="IPR036734">
    <property type="entry name" value="Neur_chan_lig-bd_sf"/>
</dbReference>
<keyword evidence="4 6" id="KW-0472">Membrane</keyword>
<dbReference type="Pfam" id="PF02932">
    <property type="entry name" value="Neur_chan_memb"/>
    <property type="match status" value="1"/>
</dbReference>
<dbReference type="GO" id="GO:0005230">
    <property type="term" value="F:extracellular ligand-gated monoatomic ion channel activity"/>
    <property type="evidence" value="ECO:0007669"/>
    <property type="project" value="InterPro"/>
</dbReference>
<dbReference type="InterPro" id="IPR006202">
    <property type="entry name" value="Neur_chan_lig-bd"/>
</dbReference>
<feature type="transmembrane region" description="Helical" evidence="6">
    <location>
        <begin position="494"/>
        <end position="512"/>
    </location>
</feature>
<dbReference type="InterPro" id="IPR038050">
    <property type="entry name" value="Neuro_actylchol_rec"/>
</dbReference>
<dbReference type="SUPFAM" id="SSF63712">
    <property type="entry name" value="Nicotinic receptor ligand binding domain-like"/>
    <property type="match status" value="1"/>
</dbReference>
<comment type="caution">
    <text evidence="9">The sequence shown here is derived from an EMBL/GenBank/DDBJ whole genome shotgun (WGS) entry which is preliminary data.</text>
</comment>
<evidence type="ECO:0000259" key="8">
    <source>
        <dbReference type="Pfam" id="PF02932"/>
    </source>
</evidence>
<evidence type="ECO:0000256" key="3">
    <source>
        <dbReference type="ARBA" id="ARBA00022989"/>
    </source>
</evidence>
<dbReference type="Gene3D" id="2.70.170.10">
    <property type="entry name" value="Neurotransmitter-gated ion-channel ligand-binding domain"/>
    <property type="match status" value="1"/>
</dbReference>
<feature type="region of interest" description="Disordered" evidence="5">
    <location>
        <begin position="418"/>
        <end position="439"/>
    </location>
</feature>
<name>A0A210QAA9_MIZYE</name>
<dbReference type="InterPro" id="IPR006029">
    <property type="entry name" value="Neurotrans-gated_channel_TM"/>
</dbReference>
<dbReference type="CDD" id="cd18989">
    <property type="entry name" value="LGIC_ECD_cation"/>
    <property type="match status" value="1"/>
</dbReference>
<feature type="domain" description="Neurotransmitter-gated ion-channel transmembrane" evidence="8">
    <location>
        <begin position="303"/>
        <end position="511"/>
    </location>
</feature>
<reference evidence="9 10" key="1">
    <citation type="journal article" date="2017" name="Nat. Ecol. Evol.">
        <title>Scallop genome provides insights into evolution of bilaterian karyotype and development.</title>
        <authorList>
            <person name="Wang S."/>
            <person name="Zhang J."/>
            <person name="Jiao W."/>
            <person name="Li J."/>
            <person name="Xun X."/>
            <person name="Sun Y."/>
            <person name="Guo X."/>
            <person name="Huan P."/>
            <person name="Dong B."/>
            <person name="Zhang L."/>
            <person name="Hu X."/>
            <person name="Sun X."/>
            <person name="Wang J."/>
            <person name="Zhao C."/>
            <person name="Wang Y."/>
            <person name="Wang D."/>
            <person name="Huang X."/>
            <person name="Wang R."/>
            <person name="Lv J."/>
            <person name="Li Y."/>
            <person name="Zhang Z."/>
            <person name="Liu B."/>
            <person name="Lu W."/>
            <person name="Hui Y."/>
            <person name="Liang J."/>
            <person name="Zhou Z."/>
            <person name="Hou R."/>
            <person name="Li X."/>
            <person name="Liu Y."/>
            <person name="Li H."/>
            <person name="Ning X."/>
            <person name="Lin Y."/>
            <person name="Zhao L."/>
            <person name="Xing Q."/>
            <person name="Dou J."/>
            <person name="Li Y."/>
            <person name="Mao J."/>
            <person name="Guo H."/>
            <person name="Dou H."/>
            <person name="Li T."/>
            <person name="Mu C."/>
            <person name="Jiang W."/>
            <person name="Fu Q."/>
            <person name="Fu X."/>
            <person name="Miao Y."/>
            <person name="Liu J."/>
            <person name="Yu Q."/>
            <person name="Li R."/>
            <person name="Liao H."/>
            <person name="Li X."/>
            <person name="Kong Y."/>
            <person name="Jiang Z."/>
            <person name="Chourrout D."/>
            <person name="Li R."/>
            <person name="Bao Z."/>
        </authorList>
    </citation>
    <scope>NUCLEOTIDE SEQUENCE [LARGE SCALE GENOMIC DNA]</scope>
    <source>
        <strain evidence="9 10">PY_sf001</strain>
    </source>
</reference>
<dbReference type="GO" id="GO:0016020">
    <property type="term" value="C:membrane"/>
    <property type="evidence" value="ECO:0007669"/>
    <property type="project" value="UniProtKB-SubCell"/>
</dbReference>
<feature type="transmembrane region" description="Helical" evidence="6">
    <location>
        <begin position="327"/>
        <end position="345"/>
    </location>
</feature>
<dbReference type="InterPro" id="IPR036719">
    <property type="entry name" value="Neuro-gated_channel_TM_sf"/>
</dbReference>
<keyword evidence="10" id="KW-1185">Reference proteome</keyword>
<dbReference type="InterPro" id="IPR006201">
    <property type="entry name" value="Neur_channel"/>
</dbReference>
<evidence type="ECO:0000313" key="10">
    <source>
        <dbReference type="Proteomes" id="UP000242188"/>
    </source>
</evidence>
<proteinExistence type="predicted"/>
<evidence type="ECO:0000256" key="5">
    <source>
        <dbReference type="SAM" id="MobiDB-lite"/>
    </source>
</evidence>
<dbReference type="SUPFAM" id="SSF90112">
    <property type="entry name" value="Neurotransmitter-gated ion-channel transmembrane pore"/>
    <property type="match status" value="1"/>
</dbReference>
<evidence type="ECO:0000256" key="2">
    <source>
        <dbReference type="ARBA" id="ARBA00022692"/>
    </source>
</evidence>
<feature type="transmembrane region" description="Helical" evidence="6">
    <location>
        <begin position="298"/>
        <end position="321"/>
    </location>
</feature>
<keyword evidence="9" id="KW-0675">Receptor</keyword>
<accession>A0A210QAA9</accession>
<dbReference type="PANTHER" id="PTHR18945">
    <property type="entry name" value="NEUROTRANSMITTER GATED ION CHANNEL"/>
    <property type="match status" value="1"/>
</dbReference>
<dbReference type="FunFam" id="2.70.170.10:FF:000028">
    <property type="entry name" value="AcetylCholine Receptor"/>
    <property type="match status" value="1"/>
</dbReference>
<dbReference type="Pfam" id="PF02931">
    <property type="entry name" value="Neur_chan_LBD"/>
    <property type="match status" value="1"/>
</dbReference>
<evidence type="ECO:0000256" key="4">
    <source>
        <dbReference type="ARBA" id="ARBA00023136"/>
    </source>
</evidence>
<keyword evidence="3 6" id="KW-1133">Transmembrane helix</keyword>
<dbReference type="STRING" id="6573.A0A210QAA9"/>
<feature type="domain" description="Neurotransmitter-gated ion-channel ligand-binding" evidence="7">
    <location>
        <begin position="97"/>
        <end position="294"/>
    </location>
</feature>
<dbReference type="AlphaFoldDB" id="A0A210QAA9"/>
<dbReference type="Proteomes" id="UP000242188">
    <property type="component" value="Unassembled WGS sequence"/>
</dbReference>
<comment type="subcellular location">
    <subcellularLocation>
        <location evidence="1">Membrane</location>
        <topology evidence="1">Multi-pass membrane protein</topology>
    </subcellularLocation>
</comment>
<evidence type="ECO:0000256" key="1">
    <source>
        <dbReference type="ARBA" id="ARBA00004141"/>
    </source>
</evidence>
<dbReference type="EMBL" id="NEDP02004422">
    <property type="protein sequence ID" value="OWF45662.1"/>
    <property type="molecule type" value="Genomic_DNA"/>
</dbReference>
<evidence type="ECO:0000256" key="6">
    <source>
        <dbReference type="SAM" id="Phobius"/>
    </source>
</evidence>
<gene>
    <name evidence="9" type="ORF">KP79_PYT05964</name>
</gene>
<evidence type="ECO:0000259" key="7">
    <source>
        <dbReference type="Pfam" id="PF02931"/>
    </source>
</evidence>
<dbReference type="OrthoDB" id="6153170at2759"/>
<evidence type="ECO:0000313" key="9">
    <source>
        <dbReference type="EMBL" id="OWF45662.1"/>
    </source>
</evidence>
<dbReference type="PRINTS" id="PR00252">
    <property type="entry name" value="NRIONCHANNEL"/>
</dbReference>
<feature type="transmembrane region" description="Helical" evidence="6">
    <location>
        <begin position="357"/>
        <end position="378"/>
    </location>
</feature>
<protein>
    <submittedName>
        <fullName evidence="9">Neuronal acetylcholine receptor subunit alpha-10</fullName>
    </submittedName>
</protein>
<organism evidence="9 10">
    <name type="scientific">Mizuhopecten yessoensis</name>
    <name type="common">Japanese scallop</name>
    <name type="synonym">Patinopecten yessoensis</name>
    <dbReference type="NCBI Taxonomy" id="6573"/>
    <lineage>
        <taxon>Eukaryota</taxon>
        <taxon>Metazoa</taxon>
        <taxon>Spiralia</taxon>
        <taxon>Lophotrochozoa</taxon>
        <taxon>Mollusca</taxon>
        <taxon>Bivalvia</taxon>
        <taxon>Autobranchia</taxon>
        <taxon>Pteriomorphia</taxon>
        <taxon>Pectinida</taxon>
        <taxon>Pectinoidea</taxon>
        <taxon>Pectinidae</taxon>
        <taxon>Mizuhopecten</taxon>
    </lineage>
</organism>
<keyword evidence="2 6" id="KW-0812">Transmembrane</keyword>
<sequence>MGIRQGMFSSFVNQLFHFKHVIGRGWVDTSNGTPGLAFIHGQSFIETSVVEAERISTSELNCTALHCNKMKHFLFFLFTVFLCSNVVDTTTMRFSKLLLQDLFQNYSKDIRPVEDQSKAVTVNMNLDVVSINDFDEVAGTISVVIILYISWTDESLVWNSNSYGNTTVLTITQRKLWLPKMFLCNPADSFLPIASNHFKVNVIVNGTVLWTPGALLKATCTPDVSNFPFDQQTCTLSVSPWGYSSKEVNLNIPSSTVFFSYFYKNTEWDVIGSATMRWSQSFDIAYYYITIKRRHMNFIVSVVIPIIMLAFVNPFVFILPFDSGERASYSITVLLAFTVYMTVVSDRMPASSEPMSFISYYLLTMVGISVVIVTMNTFQMRTYSKHDVDEPVPEWVRKAYMHIQNLFRGKQIKANEQYERPPGADGKANNGLENKGTQPINLESSNRSIDIFYASILPVSQVKEKVKADTVSVVTDHQPEVVTWHMVAKIVDKFYFVLFLVATAFATVAYFIRVN</sequence>
<dbReference type="CDD" id="cd19051">
    <property type="entry name" value="LGIC_TM_cation"/>
    <property type="match status" value="1"/>
</dbReference>
<dbReference type="Gene3D" id="1.20.58.390">
    <property type="entry name" value="Neurotransmitter-gated ion-channel transmembrane domain"/>
    <property type="match status" value="1"/>
</dbReference>